<evidence type="ECO:0000313" key="2">
    <source>
        <dbReference type="Proteomes" id="UP001189624"/>
    </source>
</evidence>
<dbReference type="Gramene" id="rna-AYBTSS11_LOCUS9406">
    <property type="protein sequence ID" value="CAJ1939908.1"/>
    <property type="gene ID" value="gene-AYBTSS11_LOCUS9406"/>
</dbReference>
<reference evidence="1" key="1">
    <citation type="submission" date="2023-10" db="EMBL/GenBank/DDBJ databases">
        <authorList>
            <person name="Domelevo Entfellner J.-B."/>
        </authorList>
    </citation>
    <scope>NUCLEOTIDE SEQUENCE</scope>
</reference>
<dbReference type="Proteomes" id="UP001189624">
    <property type="component" value="Chromosome 3"/>
</dbReference>
<gene>
    <name evidence="1" type="ORF">AYBTSS11_LOCUS9406</name>
</gene>
<dbReference type="AlphaFoldDB" id="A0AA86SDC2"/>
<keyword evidence="2" id="KW-1185">Reference proteome</keyword>
<organism evidence="1 2">
    <name type="scientific">Sphenostylis stenocarpa</name>
    <dbReference type="NCBI Taxonomy" id="92480"/>
    <lineage>
        <taxon>Eukaryota</taxon>
        <taxon>Viridiplantae</taxon>
        <taxon>Streptophyta</taxon>
        <taxon>Embryophyta</taxon>
        <taxon>Tracheophyta</taxon>
        <taxon>Spermatophyta</taxon>
        <taxon>Magnoliopsida</taxon>
        <taxon>eudicotyledons</taxon>
        <taxon>Gunneridae</taxon>
        <taxon>Pentapetalae</taxon>
        <taxon>rosids</taxon>
        <taxon>fabids</taxon>
        <taxon>Fabales</taxon>
        <taxon>Fabaceae</taxon>
        <taxon>Papilionoideae</taxon>
        <taxon>50 kb inversion clade</taxon>
        <taxon>NPAAA clade</taxon>
        <taxon>indigoferoid/millettioid clade</taxon>
        <taxon>Phaseoleae</taxon>
        <taxon>Sphenostylis</taxon>
    </lineage>
</organism>
<evidence type="ECO:0000313" key="1">
    <source>
        <dbReference type="EMBL" id="CAJ1939908.1"/>
    </source>
</evidence>
<dbReference type="EMBL" id="OY731400">
    <property type="protein sequence ID" value="CAJ1939908.1"/>
    <property type="molecule type" value="Genomic_DNA"/>
</dbReference>
<proteinExistence type="predicted"/>
<name>A0AA86SDC2_9FABA</name>
<protein>
    <submittedName>
        <fullName evidence="1">Uncharacterized protein</fullName>
    </submittedName>
</protein>
<accession>A0AA86SDC2</accession>
<sequence length="97" mass="11369">MVNAFSIMEKSFNQEVLQSRRLEPMNQLIETLGYNLWKKLNELFESKNSLNKAFLIRKLVNLKYKDGSSVRAVFVRYKLQSFSPPNNASHDHTPLHE</sequence>
<dbReference type="Pfam" id="PF14223">
    <property type="entry name" value="Retrotran_gag_2"/>
    <property type="match status" value="1"/>
</dbReference>